<dbReference type="AlphaFoldDB" id="D8RZH2"/>
<dbReference type="GO" id="GO:0006887">
    <property type="term" value="P:exocytosis"/>
    <property type="evidence" value="ECO:0000318"/>
    <property type="project" value="GO_Central"/>
</dbReference>
<name>D8RZH2_SELML</name>
<dbReference type="GO" id="GO:0000145">
    <property type="term" value="C:exocyst"/>
    <property type="evidence" value="ECO:0000318"/>
    <property type="project" value="GO_Central"/>
</dbReference>
<dbReference type="PANTHER" id="PTHR12542:SF96">
    <property type="entry name" value="EXOCYST COMPLEX COMPONENT EXO70B1"/>
    <property type="match status" value="1"/>
</dbReference>
<comment type="function">
    <text evidence="3">Component of the exocyst complex.</text>
</comment>
<dbReference type="InterPro" id="IPR004140">
    <property type="entry name" value="Exo70"/>
</dbReference>
<sequence length="634" mass="71085">MAALDGEERVLATAQHIVRSLGTTDATTDDMIEILSKFDNRFHELLSKKTIASASSTSELPDGFADSLDAAEEVIMRWDKASSDAAWTKMIWDSNDDAVDYLHAVDEVQNILESLSLSQRRAGVERAQTLLHVSMARLEDEFRCLLETTSGPVDPERLLDSFASSSMAAAASSSFNSNCDDDGEGSSIAGTYLTDLNPVIELLPPDVVESLNDIAKRLVQGHCKLECCQIYGSVRKVVLEESLQRLGMDRLGIDETQRMPWELLQNKIKKWIQVMDVGVKVLFASERQLCDQVFEGIPGGVEESCFAELAKGIMMQLLCFGEAVAIGKRETDKLITILDMYEKLRDLLPEIHSIFSGESCLSVREEASGVLLRLGEAAKGTFAEFENAVQRDPPKTPVPRGALHPLTRYVMNYLRFLLVYVDTLKKLFGEKPAVPVYSSVPAENTSPLAVQFIWIIHLLEANLDNKSKLYKDLALTNLFLMNNVRYIVQKVRHSELSSLLGDDWMRRHSAQVRQHAKSYERSAWVKVLACLKDEGIRSGGSFSTGVSKAVLKERFKSFNSALEEIHRTQSGWCVPDSQLRSELRISVAEKLIQAYRAFLGRYKIYLESERNPQKYIKYTPEELEKMVNDLFGGS</sequence>
<evidence type="ECO:0000313" key="6">
    <source>
        <dbReference type="Proteomes" id="UP000001514"/>
    </source>
</evidence>
<dbReference type="Gramene" id="EFJ22152">
    <property type="protein sequence ID" value="EFJ22152"/>
    <property type="gene ID" value="SELMODRAFT_232778"/>
</dbReference>
<keyword evidence="3" id="KW-0653">Protein transport</keyword>
<gene>
    <name evidence="5" type="ORF">SELMODRAFT_232778</name>
</gene>
<dbReference type="eggNOG" id="KOG2344">
    <property type="taxonomic scope" value="Eukaryota"/>
</dbReference>
<dbReference type="FunFam" id="1.20.1280.170:FF:000003">
    <property type="entry name" value="Exocyst subunit Exo70 family protein"/>
    <property type="match status" value="1"/>
</dbReference>
<keyword evidence="3" id="KW-0268">Exocytosis</keyword>
<dbReference type="EMBL" id="GL377596">
    <property type="protein sequence ID" value="EFJ22152.1"/>
    <property type="molecule type" value="Genomic_DNA"/>
</dbReference>
<dbReference type="OMA" id="LGHCVLM"/>
<organism evidence="6">
    <name type="scientific">Selaginella moellendorffii</name>
    <name type="common">Spikemoss</name>
    <dbReference type="NCBI Taxonomy" id="88036"/>
    <lineage>
        <taxon>Eukaryota</taxon>
        <taxon>Viridiplantae</taxon>
        <taxon>Streptophyta</taxon>
        <taxon>Embryophyta</taxon>
        <taxon>Tracheophyta</taxon>
        <taxon>Lycopodiopsida</taxon>
        <taxon>Selaginellales</taxon>
        <taxon>Selaginellaceae</taxon>
        <taxon>Selaginella</taxon>
    </lineage>
</organism>
<dbReference type="HOGENOM" id="CLU_010236_2_0_1"/>
<dbReference type="InParanoid" id="D8RZH2"/>
<protein>
    <recommendedName>
        <fullName evidence="3">Exocyst subunit Exo70 family protein</fullName>
    </recommendedName>
</protein>
<dbReference type="GO" id="GO:0005546">
    <property type="term" value="F:phosphatidylinositol-4,5-bisphosphate binding"/>
    <property type="evidence" value="ECO:0007669"/>
    <property type="project" value="InterPro"/>
</dbReference>
<feature type="domain" description="Exocyst complex subunit Exo70 C-terminal" evidence="4">
    <location>
        <begin position="269"/>
        <end position="629"/>
    </location>
</feature>
<dbReference type="KEGG" id="smo:SELMODRAFT_232778"/>
<dbReference type="Gene3D" id="1.20.1280.170">
    <property type="entry name" value="Exocyst complex component Exo70"/>
    <property type="match status" value="1"/>
</dbReference>
<dbReference type="GO" id="GO:0015031">
    <property type="term" value="P:protein transport"/>
    <property type="evidence" value="ECO:0007669"/>
    <property type="project" value="UniProtKB-KW"/>
</dbReference>
<dbReference type="Pfam" id="PF20669">
    <property type="entry name" value="Exo70_N"/>
    <property type="match status" value="1"/>
</dbReference>
<comment type="similarity">
    <text evidence="1 3">Belongs to the EXO70 family.</text>
</comment>
<accession>D8RZH2</accession>
<dbReference type="SUPFAM" id="SSF74788">
    <property type="entry name" value="Cullin repeat-like"/>
    <property type="match status" value="1"/>
</dbReference>
<keyword evidence="2 3" id="KW-0813">Transport</keyword>
<dbReference type="InterPro" id="IPR016159">
    <property type="entry name" value="Cullin_repeat-like_dom_sf"/>
</dbReference>
<keyword evidence="6" id="KW-1185">Reference proteome</keyword>
<dbReference type="STRING" id="88036.D8RZH2"/>
<evidence type="ECO:0000256" key="3">
    <source>
        <dbReference type="RuleBase" id="RU365026"/>
    </source>
</evidence>
<evidence type="ECO:0000313" key="5">
    <source>
        <dbReference type="EMBL" id="EFJ22152.1"/>
    </source>
</evidence>
<proteinExistence type="inferred from homology"/>
<dbReference type="Pfam" id="PF03081">
    <property type="entry name" value="Exo70_C"/>
    <property type="match status" value="1"/>
</dbReference>
<dbReference type="Proteomes" id="UP000001514">
    <property type="component" value="Unassembled WGS sequence"/>
</dbReference>
<dbReference type="InterPro" id="IPR046364">
    <property type="entry name" value="Exo70_C"/>
</dbReference>
<dbReference type="FunCoup" id="D8RZH2">
    <property type="interactions" value="4325"/>
</dbReference>
<dbReference type="PANTHER" id="PTHR12542">
    <property type="entry name" value="EXOCYST COMPLEX PROTEIN EXO70"/>
    <property type="match status" value="1"/>
</dbReference>
<evidence type="ECO:0000256" key="1">
    <source>
        <dbReference type="ARBA" id="ARBA00006756"/>
    </source>
</evidence>
<evidence type="ECO:0000256" key="2">
    <source>
        <dbReference type="ARBA" id="ARBA00022448"/>
    </source>
</evidence>
<evidence type="ECO:0000259" key="4">
    <source>
        <dbReference type="Pfam" id="PF03081"/>
    </source>
</evidence>
<reference evidence="5 6" key="1">
    <citation type="journal article" date="2011" name="Science">
        <title>The Selaginella genome identifies genetic changes associated with the evolution of vascular plants.</title>
        <authorList>
            <person name="Banks J.A."/>
            <person name="Nishiyama T."/>
            <person name="Hasebe M."/>
            <person name="Bowman J.L."/>
            <person name="Gribskov M."/>
            <person name="dePamphilis C."/>
            <person name="Albert V.A."/>
            <person name="Aono N."/>
            <person name="Aoyama T."/>
            <person name="Ambrose B.A."/>
            <person name="Ashton N.W."/>
            <person name="Axtell M.J."/>
            <person name="Barker E."/>
            <person name="Barker M.S."/>
            <person name="Bennetzen J.L."/>
            <person name="Bonawitz N.D."/>
            <person name="Chapple C."/>
            <person name="Cheng C."/>
            <person name="Correa L.G."/>
            <person name="Dacre M."/>
            <person name="DeBarry J."/>
            <person name="Dreyer I."/>
            <person name="Elias M."/>
            <person name="Engstrom E.M."/>
            <person name="Estelle M."/>
            <person name="Feng L."/>
            <person name="Finet C."/>
            <person name="Floyd S.K."/>
            <person name="Frommer W.B."/>
            <person name="Fujita T."/>
            <person name="Gramzow L."/>
            <person name="Gutensohn M."/>
            <person name="Harholt J."/>
            <person name="Hattori M."/>
            <person name="Heyl A."/>
            <person name="Hirai T."/>
            <person name="Hiwatashi Y."/>
            <person name="Ishikawa M."/>
            <person name="Iwata M."/>
            <person name="Karol K.G."/>
            <person name="Koehler B."/>
            <person name="Kolukisaoglu U."/>
            <person name="Kubo M."/>
            <person name="Kurata T."/>
            <person name="Lalonde S."/>
            <person name="Li K."/>
            <person name="Li Y."/>
            <person name="Litt A."/>
            <person name="Lyons E."/>
            <person name="Manning G."/>
            <person name="Maruyama T."/>
            <person name="Michael T.P."/>
            <person name="Mikami K."/>
            <person name="Miyazaki S."/>
            <person name="Morinaga S."/>
            <person name="Murata T."/>
            <person name="Mueller-Roeber B."/>
            <person name="Nelson D.R."/>
            <person name="Obara M."/>
            <person name="Oguri Y."/>
            <person name="Olmstead R.G."/>
            <person name="Onodera N."/>
            <person name="Petersen B.L."/>
            <person name="Pils B."/>
            <person name="Prigge M."/>
            <person name="Rensing S.A."/>
            <person name="Riano-Pachon D.M."/>
            <person name="Roberts A.W."/>
            <person name="Sato Y."/>
            <person name="Scheller H.V."/>
            <person name="Schulz B."/>
            <person name="Schulz C."/>
            <person name="Shakirov E.V."/>
            <person name="Shibagaki N."/>
            <person name="Shinohara N."/>
            <person name="Shippen D.E."/>
            <person name="Soerensen I."/>
            <person name="Sotooka R."/>
            <person name="Sugimoto N."/>
            <person name="Sugita M."/>
            <person name="Sumikawa N."/>
            <person name="Tanurdzic M."/>
            <person name="Theissen G."/>
            <person name="Ulvskov P."/>
            <person name="Wakazuki S."/>
            <person name="Weng J.K."/>
            <person name="Willats W.W."/>
            <person name="Wipf D."/>
            <person name="Wolf P.G."/>
            <person name="Yang L."/>
            <person name="Zimmer A.D."/>
            <person name="Zhu Q."/>
            <person name="Mitros T."/>
            <person name="Hellsten U."/>
            <person name="Loque D."/>
            <person name="Otillar R."/>
            <person name="Salamov A."/>
            <person name="Schmutz J."/>
            <person name="Shapiro H."/>
            <person name="Lindquist E."/>
            <person name="Lucas S."/>
            <person name="Rokhsar D."/>
            <person name="Grigoriev I.V."/>
        </authorList>
    </citation>
    <scope>NUCLEOTIDE SEQUENCE [LARGE SCALE GENOMIC DNA]</scope>
</reference>